<proteinExistence type="predicted"/>
<reference evidence="2 3" key="1">
    <citation type="journal article" date="2018" name="PLoS Genet.">
        <title>Population sequencing reveals clonal diversity and ancestral inbreeding in the grapevine cultivar Chardonnay.</title>
        <authorList>
            <person name="Roach M.J."/>
            <person name="Johnson D.L."/>
            <person name="Bohlmann J."/>
            <person name="van Vuuren H.J."/>
            <person name="Jones S.J."/>
            <person name="Pretorius I.S."/>
            <person name="Schmidt S.A."/>
            <person name="Borneman A.R."/>
        </authorList>
    </citation>
    <scope>NUCLEOTIDE SEQUENCE [LARGE SCALE GENOMIC DNA]</scope>
    <source>
        <strain evidence="3">cv. Chardonnay</strain>
        <strain evidence="2">I10V1</strain>
        <tissue evidence="2">Leaf</tissue>
    </source>
</reference>
<dbReference type="EMBL" id="QGNW01000063">
    <property type="protein sequence ID" value="RVX04002.1"/>
    <property type="molecule type" value="Genomic_DNA"/>
</dbReference>
<evidence type="ECO:0000313" key="2">
    <source>
        <dbReference type="EMBL" id="RVX04002.1"/>
    </source>
</evidence>
<gene>
    <name evidence="2" type="ORF">CK203_021600</name>
    <name evidence="1" type="ORF">CK203_076267</name>
</gene>
<sequence>MHLPTTTSIPLPPPKVTMELLKHIESDHINPTRIKRIYETWMRRIGSMKKWPIEKSIFI</sequence>
<organism evidence="2 3">
    <name type="scientific">Vitis vinifera</name>
    <name type="common">Grape</name>
    <dbReference type="NCBI Taxonomy" id="29760"/>
    <lineage>
        <taxon>Eukaryota</taxon>
        <taxon>Viridiplantae</taxon>
        <taxon>Streptophyta</taxon>
        <taxon>Embryophyta</taxon>
        <taxon>Tracheophyta</taxon>
        <taxon>Spermatophyta</taxon>
        <taxon>Magnoliopsida</taxon>
        <taxon>eudicotyledons</taxon>
        <taxon>Gunneridae</taxon>
        <taxon>Pentapetalae</taxon>
        <taxon>rosids</taxon>
        <taxon>Vitales</taxon>
        <taxon>Vitaceae</taxon>
        <taxon>Viteae</taxon>
        <taxon>Vitis</taxon>
    </lineage>
</organism>
<dbReference type="OrthoDB" id="1899337at2759"/>
<evidence type="ECO:0000313" key="1">
    <source>
        <dbReference type="EMBL" id="RVW42945.1"/>
    </source>
</evidence>
<dbReference type="AlphaFoldDB" id="A0A438J4W5"/>
<comment type="caution">
    <text evidence="2">The sequence shown here is derived from an EMBL/GenBank/DDBJ whole genome shotgun (WGS) entry which is preliminary data.</text>
</comment>
<dbReference type="EMBL" id="QGNW01001390">
    <property type="protein sequence ID" value="RVW42945.1"/>
    <property type="molecule type" value="Genomic_DNA"/>
</dbReference>
<dbReference type="Proteomes" id="UP000288805">
    <property type="component" value="Unassembled WGS sequence"/>
</dbReference>
<name>A0A438J4W5_VITVI</name>
<protein>
    <submittedName>
        <fullName evidence="2">Uncharacterized protein</fullName>
    </submittedName>
</protein>
<evidence type="ECO:0000313" key="3">
    <source>
        <dbReference type="Proteomes" id="UP000288805"/>
    </source>
</evidence>
<accession>A0A438J4W5</accession>